<feature type="region of interest" description="Disordered" evidence="3">
    <location>
        <begin position="19"/>
        <end position="42"/>
    </location>
</feature>
<keyword evidence="2" id="KW-0067">ATP-binding</keyword>
<dbReference type="InterPro" id="IPR038357">
    <property type="entry name" value="KEN_sf"/>
</dbReference>
<evidence type="ECO:0000256" key="3">
    <source>
        <dbReference type="SAM" id="MobiDB-lite"/>
    </source>
</evidence>
<dbReference type="Pfam" id="PF06479">
    <property type="entry name" value="Ribonuc_2-5A"/>
    <property type="match status" value="1"/>
</dbReference>
<proteinExistence type="predicted"/>
<dbReference type="Gene3D" id="1.20.1440.180">
    <property type="entry name" value="KEN domain"/>
    <property type="match status" value="1"/>
</dbReference>
<dbReference type="Proteomes" id="UP001356427">
    <property type="component" value="Unassembled WGS sequence"/>
</dbReference>
<dbReference type="EMBL" id="JAGTTL010000035">
    <property type="protein sequence ID" value="KAK6294145.1"/>
    <property type="molecule type" value="Genomic_DNA"/>
</dbReference>
<evidence type="ECO:0000259" key="4">
    <source>
        <dbReference type="Pfam" id="PF06479"/>
    </source>
</evidence>
<evidence type="ECO:0000256" key="1">
    <source>
        <dbReference type="ARBA" id="ARBA00022741"/>
    </source>
</evidence>
<dbReference type="InterPro" id="IPR010513">
    <property type="entry name" value="KEN_dom"/>
</dbReference>
<protein>
    <recommendedName>
        <fullName evidence="4">KEN domain-containing protein</fullName>
    </recommendedName>
</protein>
<dbReference type="GO" id="GO:0005524">
    <property type="term" value="F:ATP binding"/>
    <property type="evidence" value="ECO:0007669"/>
    <property type="project" value="UniProtKB-KW"/>
</dbReference>
<gene>
    <name evidence="5" type="ORF">J4Q44_G00349750</name>
</gene>
<keyword evidence="6" id="KW-1185">Reference proteome</keyword>
<dbReference type="GO" id="GO:0004540">
    <property type="term" value="F:RNA nuclease activity"/>
    <property type="evidence" value="ECO:0007669"/>
    <property type="project" value="InterPro"/>
</dbReference>
<dbReference type="GO" id="GO:0006397">
    <property type="term" value="P:mRNA processing"/>
    <property type="evidence" value="ECO:0007669"/>
    <property type="project" value="InterPro"/>
</dbReference>
<evidence type="ECO:0000256" key="2">
    <source>
        <dbReference type="ARBA" id="ARBA00022840"/>
    </source>
</evidence>
<keyword evidence="1" id="KW-0547">Nucleotide-binding</keyword>
<accession>A0AAN8KY53</accession>
<dbReference type="AlphaFoldDB" id="A0AAN8KY53"/>
<reference evidence="5 6" key="1">
    <citation type="submission" date="2021-04" db="EMBL/GenBank/DDBJ databases">
        <authorList>
            <person name="De Guttry C."/>
            <person name="Zahm M."/>
            <person name="Klopp C."/>
            <person name="Cabau C."/>
            <person name="Louis A."/>
            <person name="Berthelot C."/>
            <person name="Parey E."/>
            <person name="Roest Crollius H."/>
            <person name="Montfort J."/>
            <person name="Robinson-Rechavi M."/>
            <person name="Bucao C."/>
            <person name="Bouchez O."/>
            <person name="Gislard M."/>
            <person name="Lluch J."/>
            <person name="Milhes M."/>
            <person name="Lampietro C."/>
            <person name="Lopez Roques C."/>
            <person name="Donnadieu C."/>
            <person name="Braasch I."/>
            <person name="Desvignes T."/>
            <person name="Postlethwait J."/>
            <person name="Bobe J."/>
            <person name="Wedekind C."/>
            <person name="Guiguen Y."/>
        </authorList>
    </citation>
    <scope>NUCLEOTIDE SEQUENCE [LARGE SCALE GENOMIC DNA]</scope>
    <source>
        <strain evidence="5">Cs_M1</strain>
        <tissue evidence="5">Blood</tissue>
    </source>
</reference>
<sequence>MLMMRVAKDLIEWMINKDPAKRPKGGGHAGPHHTSGQRRGEWSTCEKLWKSKIPPELMEKLDGKKKAYPDNTLGLLRFIRNLHEHYTEDADCVDMMKMFPDLFGCVYKFAKKRDWNSRSSLKKMFDREDLR</sequence>
<feature type="domain" description="KEN" evidence="4">
    <location>
        <begin position="44"/>
        <end position="103"/>
    </location>
</feature>
<name>A0AAN8KY53_9TELE</name>
<evidence type="ECO:0000313" key="6">
    <source>
        <dbReference type="Proteomes" id="UP001356427"/>
    </source>
</evidence>
<organism evidence="5 6">
    <name type="scientific">Coregonus suidteri</name>
    <dbReference type="NCBI Taxonomy" id="861788"/>
    <lineage>
        <taxon>Eukaryota</taxon>
        <taxon>Metazoa</taxon>
        <taxon>Chordata</taxon>
        <taxon>Craniata</taxon>
        <taxon>Vertebrata</taxon>
        <taxon>Euteleostomi</taxon>
        <taxon>Actinopterygii</taxon>
        <taxon>Neopterygii</taxon>
        <taxon>Teleostei</taxon>
        <taxon>Protacanthopterygii</taxon>
        <taxon>Salmoniformes</taxon>
        <taxon>Salmonidae</taxon>
        <taxon>Coregoninae</taxon>
        <taxon>Coregonus</taxon>
    </lineage>
</organism>
<comment type="caution">
    <text evidence="5">The sequence shown here is derived from an EMBL/GenBank/DDBJ whole genome shotgun (WGS) entry which is preliminary data.</text>
</comment>
<evidence type="ECO:0000313" key="5">
    <source>
        <dbReference type="EMBL" id="KAK6294145.1"/>
    </source>
</evidence>